<dbReference type="NCBIfam" id="NF008418">
    <property type="entry name" value="PRK11245.1"/>
    <property type="match status" value="1"/>
</dbReference>
<proteinExistence type="inferred from homology"/>
<dbReference type="EC" id="5.1.99.7" evidence="4"/>
<reference evidence="8 9" key="1">
    <citation type="submission" date="2016-10" db="EMBL/GenBank/DDBJ databases">
        <authorList>
            <person name="de Groot N.N."/>
        </authorList>
    </citation>
    <scope>NUCLEOTIDE SEQUENCE [LARGE SCALE GENOMIC DNA]</scope>
    <source>
        <strain evidence="8 9">CGMCC 1.6291</strain>
    </source>
</reference>
<dbReference type="EMBL" id="FOEG01000005">
    <property type="protein sequence ID" value="SEO97284.1"/>
    <property type="molecule type" value="Genomic_DNA"/>
</dbReference>
<evidence type="ECO:0000313" key="8">
    <source>
        <dbReference type="EMBL" id="SEO97284.1"/>
    </source>
</evidence>
<dbReference type="PANTHER" id="PTHR42844:SF10">
    <property type="entry name" value="DIHYDRONEOPTERIN TRIPHOSPHATE 2'-EPIMERASE"/>
    <property type="match status" value="1"/>
</dbReference>
<evidence type="ECO:0000256" key="4">
    <source>
        <dbReference type="ARBA" id="ARBA00044039"/>
    </source>
</evidence>
<evidence type="ECO:0000256" key="5">
    <source>
        <dbReference type="ARBA" id="ARBA00044197"/>
    </source>
</evidence>
<feature type="domain" description="Dihydroneopterin aldolase/epimerase" evidence="7">
    <location>
        <begin position="20"/>
        <end position="130"/>
    </location>
</feature>
<evidence type="ECO:0000256" key="6">
    <source>
        <dbReference type="ARBA" id="ARBA00044306"/>
    </source>
</evidence>
<comment type="catalytic activity">
    <reaction evidence="3">
        <text>7,8-dihydroneopterin 3'-triphosphate = 7,8-dihydromonapterin 3'-triphosphate</text>
        <dbReference type="Rhea" id="RHEA:28346"/>
        <dbReference type="ChEBI" id="CHEBI:58462"/>
        <dbReference type="ChEBI" id="CHEBI:61186"/>
        <dbReference type="EC" id="5.1.99.7"/>
    </reaction>
</comment>
<dbReference type="GO" id="GO:0005829">
    <property type="term" value="C:cytosol"/>
    <property type="evidence" value="ECO:0007669"/>
    <property type="project" value="TreeGrafter"/>
</dbReference>
<dbReference type="STRING" id="406100.SAMN04488052_105122"/>
<gene>
    <name evidence="8" type="ORF">SAMN04488052_105122</name>
</gene>
<dbReference type="Pfam" id="PF02152">
    <property type="entry name" value="FolB"/>
    <property type="match status" value="1"/>
</dbReference>
<dbReference type="NCBIfam" id="TIGR00526">
    <property type="entry name" value="folB_dom"/>
    <property type="match status" value="1"/>
</dbReference>
<dbReference type="GO" id="GO:0008719">
    <property type="term" value="F:dihydroneopterin triphosphate 2'-epimerase activity"/>
    <property type="evidence" value="ECO:0007669"/>
    <property type="project" value="UniProtKB-EC"/>
</dbReference>
<dbReference type="SUPFAM" id="SSF55620">
    <property type="entry name" value="Tetrahydrobiopterin biosynthesis enzymes-like"/>
    <property type="match status" value="1"/>
</dbReference>
<dbReference type="InterPro" id="IPR006157">
    <property type="entry name" value="FolB_dom"/>
</dbReference>
<accession>A0A1H8U362</accession>
<dbReference type="InterPro" id="IPR006156">
    <property type="entry name" value="Dihydroneopterin_aldolase"/>
</dbReference>
<evidence type="ECO:0000313" key="9">
    <source>
        <dbReference type="Proteomes" id="UP000199657"/>
    </source>
</evidence>
<dbReference type="PANTHER" id="PTHR42844">
    <property type="entry name" value="DIHYDRONEOPTERIN ALDOLASE 1-RELATED"/>
    <property type="match status" value="1"/>
</dbReference>
<dbReference type="GO" id="GO:0004150">
    <property type="term" value="F:dihydroneopterin aldolase activity"/>
    <property type="evidence" value="ECO:0007669"/>
    <property type="project" value="InterPro"/>
</dbReference>
<name>A0A1H8U362_9GAMM</name>
<dbReference type="AlphaFoldDB" id="A0A1H8U362"/>
<keyword evidence="2" id="KW-0413">Isomerase</keyword>
<comment type="similarity">
    <text evidence="1">Belongs to the DHNA family.</text>
</comment>
<dbReference type="RefSeq" id="WP_091644397.1">
    <property type="nucleotide sequence ID" value="NZ_FOEG01000005.1"/>
</dbReference>
<evidence type="ECO:0000256" key="2">
    <source>
        <dbReference type="ARBA" id="ARBA00023235"/>
    </source>
</evidence>
<keyword evidence="9" id="KW-1185">Reference proteome</keyword>
<evidence type="ECO:0000259" key="7">
    <source>
        <dbReference type="SMART" id="SM00905"/>
    </source>
</evidence>
<sequence>MSVAEQTLAPGNARVDSSMIRVKNLRLRTFVGLNEEEQQKRQDVVVNITIGYDAMRAATSDSPDHALNYRTITKQVIELVEENRFLLLEKLVHDIIQLIMEHPAADTVQVEVDKPHALRFADSVSLTMSAVRDD</sequence>
<dbReference type="Proteomes" id="UP000199657">
    <property type="component" value="Unassembled WGS sequence"/>
</dbReference>
<dbReference type="InterPro" id="IPR043133">
    <property type="entry name" value="GTP-CH-I_C/QueF"/>
</dbReference>
<dbReference type="GO" id="GO:0006760">
    <property type="term" value="P:folic acid-containing compound metabolic process"/>
    <property type="evidence" value="ECO:0007669"/>
    <property type="project" value="InterPro"/>
</dbReference>
<protein>
    <recommendedName>
        <fullName evidence="5">Dihydroneopterin triphosphate 2'-epimerase</fullName>
        <ecNumber evidence="4">5.1.99.7</ecNumber>
    </recommendedName>
    <alternativeName>
        <fullName evidence="6">D-erythro-7,8-dihydroneopterin triphosphate epimerase</fullName>
    </alternativeName>
</protein>
<dbReference type="Gene3D" id="3.30.1130.10">
    <property type="match status" value="1"/>
</dbReference>
<dbReference type="OrthoDB" id="1121389at2"/>
<evidence type="ECO:0000256" key="1">
    <source>
        <dbReference type="ARBA" id="ARBA00005708"/>
    </source>
</evidence>
<dbReference type="SMART" id="SM00905">
    <property type="entry name" value="FolB"/>
    <property type="match status" value="1"/>
</dbReference>
<organism evidence="8 9">
    <name type="scientific">Aquisalimonas asiatica</name>
    <dbReference type="NCBI Taxonomy" id="406100"/>
    <lineage>
        <taxon>Bacteria</taxon>
        <taxon>Pseudomonadati</taxon>
        <taxon>Pseudomonadota</taxon>
        <taxon>Gammaproteobacteria</taxon>
        <taxon>Chromatiales</taxon>
        <taxon>Ectothiorhodospiraceae</taxon>
        <taxon>Aquisalimonas</taxon>
    </lineage>
</organism>
<dbReference type="CDD" id="cd00534">
    <property type="entry name" value="DHNA_DHNTPE"/>
    <property type="match status" value="1"/>
</dbReference>
<evidence type="ECO:0000256" key="3">
    <source>
        <dbReference type="ARBA" id="ARBA00043806"/>
    </source>
</evidence>